<dbReference type="EMBL" id="CP042905">
    <property type="protein sequence ID" value="QEE14676.1"/>
    <property type="molecule type" value="Genomic_DNA"/>
</dbReference>
<keyword evidence="1" id="KW-1133">Transmembrane helix</keyword>
<gene>
    <name evidence="2" type="ORF">DSAG12_00489</name>
</gene>
<protein>
    <submittedName>
        <fullName evidence="2">Uncharacterized protein</fullName>
    </submittedName>
</protein>
<feature type="transmembrane region" description="Helical" evidence="1">
    <location>
        <begin position="7"/>
        <end position="26"/>
    </location>
</feature>
<dbReference type="AlphaFoldDB" id="A0A5B9D7W8"/>
<feature type="transmembrane region" description="Helical" evidence="1">
    <location>
        <begin position="32"/>
        <end position="48"/>
    </location>
</feature>
<keyword evidence="1" id="KW-0472">Membrane</keyword>
<keyword evidence="3" id="KW-1185">Reference proteome</keyword>
<sequence length="74" mass="8323">MKSKNILKFGIWIVLISALVISLFLIPNLAEYTFSVLMILTIFALAKLRERLGVRKKLSAEQVTNASLGNRSMQ</sequence>
<proteinExistence type="predicted"/>
<evidence type="ECO:0000313" key="2">
    <source>
        <dbReference type="EMBL" id="QEE14676.1"/>
    </source>
</evidence>
<dbReference type="KEGG" id="psyt:DSAG12_00489"/>
<organism evidence="2 3">
    <name type="scientific">Promethearchaeum syntrophicum</name>
    <dbReference type="NCBI Taxonomy" id="2594042"/>
    <lineage>
        <taxon>Archaea</taxon>
        <taxon>Promethearchaeati</taxon>
        <taxon>Promethearchaeota</taxon>
        <taxon>Promethearchaeia</taxon>
        <taxon>Promethearchaeales</taxon>
        <taxon>Promethearchaeaceae</taxon>
        <taxon>Promethearchaeum</taxon>
    </lineage>
</organism>
<accession>A0A5B9D7W8</accession>
<dbReference type="RefSeq" id="WP_147661619.1">
    <property type="nucleotide sequence ID" value="NZ_CP042905.2"/>
</dbReference>
<reference evidence="2 3" key="2">
    <citation type="journal article" date="2024" name="Int. J. Syst. Evol. Microbiol.">
        <title>Promethearchaeum syntrophicum gen. nov., sp. nov., an anaerobic, obligately syntrophic archaeon, the first isolate of the lineage 'Asgard' archaea, and proposal of the new archaeal phylum Promethearchaeota phyl. nov. and kingdom Promethearchaeati regn. nov.</title>
        <authorList>
            <person name="Imachi H."/>
            <person name="Nobu M.K."/>
            <person name="Kato S."/>
            <person name="Takaki Y."/>
            <person name="Miyazaki M."/>
            <person name="Miyata M."/>
            <person name="Ogawara M."/>
            <person name="Saito Y."/>
            <person name="Sakai S."/>
            <person name="Tahara Y.O."/>
            <person name="Takano Y."/>
            <person name="Tasumi E."/>
            <person name="Uematsu K."/>
            <person name="Yoshimura T."/>
            <person name="Itoh T."/>
            <person name="Ohkuma M."/>
            <person name="Takai K."/>
        </authorList>
    </citation>
    <scope>NUCLEOTIDE SEQUENCE [LARGE SCALE GENOMIC DNA]</scope>
    <source>
        <strain evidence="2 3">MK-D1</strain>
    </source>
</reference>
<keyword evidence="1" id="KW-0812">Transmembrane</keyword>
<dbReference type="Proteomes" id="UP000321408">
    <property type="component" value="Chromosome"/>
</dbReference>
<dbReference type="GeneID" id="41328490"/>
<name>A0A5B9D7W8_9ARCH</name>
<evidence type="ECO:0000313" key="3">
    <source>
        <dbReference type="Proteomes" id="UP000321408"/>
    </source>
</evidence>
<evidence type="ECO:0000256" key="1">
    <source>
        <dbReference type="SAM" id="Phobius"/>
    </source>
</evidence>
<reference evidence="2 3" key="1">
    <citation type="journal article" date="2020" name="Nature">
        <title>Isolation of an archaeon at the prokaryote-eukaryote interface.</title>
        <authorList>
            <person name="Imachi H."/>
            <person name="Nobu M.K."/>
            <person name="Nakahara N."/>
            <person name="Morono Y."/>
            <person name="Ogawara M."/>
            <person name="Takaki Y."/>
            <person name="Takano Y."/>
            <person name="Uematsu K."/>
            <person name="Ikuta T."/>
            <person name="Ito M."/>
            <person name="Matsui Y."/>
            <person name="Miyazaki M."/>
            <person name="Murata K."/>
            <person name="Saito Y."/>
            <person name="Sakai S."/>
            <person name="Song C."/>
            <person name="Tasumi E."/>
            <person name="Yamanaka Y."/>
            <person name="Yamaguchi T."/>
            <person name="Kamagata Y."/>
            <person name="Tamaki H."/>
            <person name="Takai K."/>
        </authorList>
    </citation>
    <scope>NUCLEOTIDE SEQUENCE [LARGE SCALE GENOMIC DNA]</scope>
    <source>
        <strain evidence="2 3">MK-D1</strain>
    </source>
</reference>